<sequence length="167" mass="18199">MQSKQVRPRKGMQAATNINTPRSIRSRLSYPRRKPAAPDSAAVPEAPQQQVVRSASGRSAMGPWIGSFGSAEEPASPTLFASSQGRVFADLSGGAVASEDLVSNPEVAGAAQAVAVVHRPQPAMVQVERQARMMRAKEEMRRGSFRAPRASNLMRRQRRIDQARKHN</sequence>
<reference evidence="2" key="1">
    <citation type="submission" date="2020-11" db="EMBL/GenBank/DDBJ databases">
        <title>Chlorella ohadii genome sequencing and assembly.</title>
        <authorList>
            <person name="Murik O."/>
            <person name="Treves H."/>
            <person name="Kedem I."/>
            <person name="Shotland Y."/>
            <person name="Kaplan A."/>
        </authorList>
    </citation>
    <scope>NUCLEOTIDE SEQUENCE</scope>
    <source>
        <strain evidence="2">1</strain>
    </source>
</reference>
<evidence type="ECO:0000313" key="2">
    <source>
        <dbReference type="EMBL" id="KAI7845710.1"/>
    </source>
</evidence>
<keyword evidence="3" id="KW-1185">Reference proteome</keyword>
<feature type="region of interest" description="Disordered" evidence="1">
    <location>
        <begin position="1"/>
        <end position="77"/>
    </location>
</feature>
<dbReference type="AlphaFoldDB" id="A0AAD5DX99"/>
<evidence type="ECO:0000256" key="1">
    <source>
        <dbReference type="SAM" id="MobiDB-lite"/>
    </source>
</evidence>
<accession>A0AAD5DX99</accession>
<evidence type="ECO:0000313" key="3">
    <source>
        <dbReference type="Proteomes" id="UP001205105"/>
    </source>
</evidence>
<dbReference type="EMBL" id="JADXDR010000014">
    <property type="protein sequence ID" value="KAI7845710.1"/>
    <property type="molecule type" value="Genomic_DNA"/>
</dbReference>
<organism evidence="2 3">
    <name type="scientific">Chlorella ohadii</name>
    <dbReference type="NCBI Taxonomy" id="2649997"/>
    <lineage>
        <taxon>Eukaryota</taxon>
        <taxon>Viridiplantae</taxon>
        <taxon>Chlorophyta</taxon>
        <taxon>core chlorophytes</taxon>
        <taxon>Trebouxiophyceae</taxon>
        <taxon>Chlorellales</taxon>
        <taxon>Chlorellaceae</taxon>
        <taxon>Chlorella clade</taxon>
        <taxon>Chlorella</taxon>
    </lineage>
</organism>
<feature type="compositionally biased region" description="Polar residues" evidence="1">
    <location>
        <begin position="47"/>
        <end position="57"/>
    </location>
</feature>
<protein>
    <submittedName>
        <fullName evidence="2">Uncharacterized protein</fullName>
    </submittedName>
</protein>
<proteinExistence type="predicted"/>
<comment type="caution">
    <text evidence="2">The sequence shown here is derived from an EMBL/GenBank/DDBJ whole genome shotgun (WGS) entry which is preliminary data.</text>
</comment>
<name>A0AAD5DX99_9CHLO</name>
<feature type="compositionally biased region" description="Basic residues" evidence="1">
    <location>
        <begin position="1"/>
        <end position="10"/>
    </location>
</feature>
<gene>
    <name evidence="2" type="ORF">COHA_000824</name>
</gene>
<feature type="compositionally biased region" description="Polar residues" evidence="1">
    <location>
        <begin position="14"/>
        <end position="23"/>
    </location>
</feature>
<feature type="region of interest" description="Disordered" evidence="1">
    <location>
        <begin position="135"/>
        <end position="167"/>
    </location>
</feature>
<dbReference type="Proteomes" id="UP001205105">
    <property type="component" value="Unassembled WGS sequence"/>
</dbReference>